<evidence type="ECO:0000256" key="4">
    <source>
        <dbReference type="ARBA" id="ARBA00022723"/>
    </source>
</evidence>
<keyword evidence="13" id="KW-1185">Reference proteome</keyword>
<dbReference type="GO" id="GO:0005829">
    <property type="term" value="C:cytosol"/>
    <property type="evidence" value="ECO:0007669"/>
    <property type="project" value="TreeGrafter"/>
</dbReference>
<dbReference type="GO" id="GO:0046872">
    <property type="term" value="F:metal ion binding"/>
    <property type="evidence" value="ECO:0007669"/>
    <property type="project" value="UniProtKB-KW"/>
</dbReference>
<evidence type="ECO:0000256" key="7">
    <source>
        <dbReference type="ARBA" id="ARBA00023134"/>
    </source>
</evidence>
<dbReference type="SUPFAM" id="SSF52540">
    <property type="entry name" value="P-loop containing nucleoside triphosphate hydrolases"/>
    <property type="match status" value="1"/>
</dbReference>
<dbReference type="NCBIfam" id="TIGR03598">
    <property type="entry name" value="GTPase_YsxC"/>
    <property type="match status" value="1"/>
</dbReference>
<dbReference type="InterPro" id="IPR027417">
    <property type="entry name" value="P-loop_NTPase"/>
</dbReference>
<keyword evidence="5 10" id="KW-0547">Nucleotide-binding</keyword>
<keyword evidence="8 10" id="KW-0717">Septation</keyword>
<keyword evidence="7 10" id="KW-0342">GTP-binding</keyword>
<dbReference type="GO" id="GO:0000917">
    <property type="term" value="P:division septum assembly"/>
    <property type="evidence" value="ECO:0007669"/>
    <property type="project" value="UniProtKB-KW"/>
</dbReference>
<dbReference type="PROSITE" id="PS51706">
    <property type="entry name" value="G_ENGB"/>
    <property type="match status" value="1"/>
</dbReference>
<comment type="similarity">
    <text evidence="2 10">Belongs to the TRAFAC class TrmE-Era-EngA-EngB-Septin-like GTPase superfamily. EngB GTPase family.</text>
</comment>
<proteinExistence type="inferred from homology"/>
<dbReference type="AlphaFoldDB" id="A0A0K1W1U6"/>
<evidence type="ECO:0000259" key="11">
    <source>
        <dbReference type="PROSITE" id="PS51706"/>
    </source>
</evidence>
<evidence type="ECO:0000256" key="5">
    <source>
        <dbReference type="ARBA" id="ARBA00022741"/>
    </source>
</evidence>
<dbReference type="InterPro" id="IPR006073">
    <property type="entry name" value="GTP-bd"/>
</dbReference>
<keyword evidence="9 10" id="KW-0131">Cell cycle</keyword>
<protein>
    <recommendedName>
        <fullName evidence="10">Probable GTP-binding protein EngB</fullName>
    </recommendedName>
</protein>
<feature type="domain" description="EngB-type G" evidence="11">
    <location>
        <begin position="25"/>
        <end position="199"/>
    </location>
</feature>
<evidence type="ECO:0000256" key="8">
    <source>
        <dbReference type="ARBA" id="ARBA00023210"/>
    </source>
</evidence>
<dbReference type="HAMAP" id="MF_00321">
    <property type="entry name" value="GTPase_EngB"/>
    <property type="match status" value="1"/>
</dbReference>
<keyword evidence="4" id="KW-0479">Metal-binding</keyword>
<dbReference type="FunFam" id="3.40.50.300:FF:000098">
    <property type="entry name" value="Probable GTP-binding protein EngB"/>
    <property type="match status" value="1"/>
</dbReference>
<dbReference type="KEGG" id="sll:SLITO_v1c05130"/>
<dbReference type="InterPro" id="IPR005225">
    <property type="entry name" value="Small_GTP-bd"/>
</dbReference>
<dbReference type="Pfam" id="PF01926">
    <property type="entry name" value="MMR_HSR1"/>
    <property type="match status" value="1"/>
</dbReference>
<dbReference type="InterPro" id="IPR030393">
    <property type="entry name" value="G_ENGB_dom"/>
</dbReference>
<keyword evidence="3 10" id="KW-0132">Cell division</keyword>
<keyword evidence="6" id="KW-0460">Magnesium</keyword>
<evidence type="ECO:0000256" key="9">
    <source>
        <dbReference type="ARBA" id="ARBA00023306"/>
    </source>
</evidence>
<dbReference type="Gene3D" id="3.40.50.300">
    <property type="entry name" value="P-loop containing nucleotide triphosphate hydrolases"/>
    <property type="match status" value="1"/>
</dbReference>
<organism evidence="12 13">
    <name type="scientific">Spiroplasma litorale</name>
    <dbReference type="NCBI Taxonomy" id="216942"/>
    <lineage>
        <taxon>Bacteria</taxon>
        <taxon>Bacillati</taxon>
        <taxon>Mycoplasmatota</taxon>
        <taxon>Mollicutes</taxon>
        <taxon>Entomoplasmatales</taxon>
        <taxon>Spiroplasmataceae</taxon>
        <taxon>Spiroplasma</taxon>
    </lineage>
</organism>
<comment type="function">
    <text evidence="10">Necessary for normal cell division and for the maintenance of normal septation.</text>
</comment>
<dbReference type="GO" id="GO:0005525">
    <property type="term" value="F:GTP binding"/>
    <property type="evidence" value="ECO:0007669"/>
    <property type="project" value="UniProtKB-UniRule"/>
</dbReference>
<evidence type="ECO:0000256" key="6">
    <source>
        <dbReference type="ARBA" id="ARBA00022842"/>
    </source>
</evidence>
<dbReference type="Proteomes" id="UP000067476">
    <property type="component" value="Chromosome"/>
</dbReference>
<dbReference type="PANTHER" id="PTHR11649">
    <property type="entry name" value="MSS1/TRME-RELATED GTP-BINDING PROTEIN"/>
    <property type="match status" value="1"/>
</dbReference>
<evidence type="ECO:0000313" key="13">
    <source>
        <dbReference type="Proteomes" id="UP000067476"/>
    </source>
</evidence>
<dbReference type="InterPro" id="IPR019987">
    <property type="entry name" value="GTP-bd_ribosome_bio_YsxC"/>
</dbReference>
<dbReference type="NCBIfam" id="TIGR00231">
    <property type="entry name" value="small_GTP"/>
    <property type="match status" value="1"/>
</dbReference>
<evidence type="ECO:0000256" key="1">
    <source>
        <dbReference type="ARBA" id="ARBA00001946"/>
    </source>
</evidence>
<evidence type="ECO:0000256" key="2">
    <source>
        <dbReference type="ARBA" id="ARBA00009638"/>
    </source>
</evidence>
<gene>
    <name evidence="10 12" type="primary">engB</name>
    <name evidence="12" type="ORF">SLITO_v1c05130</name>
</gene>
<evidence type="ECO:0000256" key="3">
    <source>
        <dbReference type="ARBA" id="ARBA00022618"/>
    </source>
</evidence>
<evidence type="ECO:0000256" key="10">
    <source>
        <dbReference type="HAMAP-Rule" id="MF_00321"/>
    </source>
</evidence>
<accession>A0A0K1W1U6</accession>
<dbReference type="PATRIC" id="fig|216942.3.peg.516"/>
<dbReference type="PANTHER" id="PTHR11649:SF13">
    <property type="entry name" value="ENGB-TYPE G DOMAIN-CONTAINING PROTEIN"/>
    <property type="match status" value="1"/>
</dbReference>
<reference evidence="12 13" key="1">
    <citation type="journal article" date="2015" name="Genome Announc.">
        <title>Complete Genome Sequence of Spiroplasma litorale TN-1T (DSM 21781), a Bacterium Isolated from a Green-Eyed Horsefly (Tabanus nigrovittatus).</title>
        <authorList>
            <person name="Lo W.S."/>
            <person name="Lai Y.C."/>
            <person name="Lien Y.W."/>
            <person name="Wang T.H."/>
            <person name="Kuo C.H."/>
        </authorList>
    </citation>
    <scope>NUCLEOTIDE SEQUENCE [LARGE SCALE GENOMIC DNA]</scope>
    <source>
        <strain evidence="12 13">TN-1</strain>
    </source>
</reference>
<dbReference type="CDD" id="cd01876">
    <property type="entry name" value="YihA_EngB"/>
    <property type="match status" value="1"/>
</dbReference>
<comment type="cofactor">
    <cofactor evidence="1">
        <name>Mg(2+)</name>
        <dbReference type="ChEBI" id="CHEBI:18420"/>
    </cofactor>
</comment>
<dbReference type="STRING" id="216942.SLITO_v1c05130"/>
<dbReference type="EMBL" id="CP012357">
    <property type="protein sequence ID" value="AKX34161.1"/>
    <property type="molecule type" value="Genomic_DNA"/>
</dbReference>
<sequence>MDKYIIKNAKFVKSAANKEGWINDDINEVCFIGRSNVGKSTFINSLTNNKKLAKTSSTPGKTRLLNFFDINNGQFRIVDAPGYGFARVSNEIKVSFAKMMEEYLTDRKNLIFVCQLVDLRHKPTNEDVEMYNFFKYHKTNVLIVATKKDKCKKNDIKKNEKIIKETLTLDSADKFISISSLDKNSLKNIYEIFEYYFEKNKIL</sequence>
<evidence type="ECO:0000313" key="12">
    <source>
        <dbReference type="EMBL" id="AKX34161.1"/>
    </source>
</evidence>
<name>A0A0K1W1U6_9MOLU</name>